<accession>A0A549TBD6</accession>
<evidence type="ECO:0000256" key="2">
    <source>
        <dbReference type="ARBA" id="ARBA00023027"/>
    </source>
</evidence>
<evidence type="ECO:0000313" key="4">
    <source>
        <dbReference type="Proteomes" id="UP000316801"/>
    </source>
</evidence>
<dbReference type="PANTHER" id="PTHR13812:SF19">
    <property type="entry name" value="KETIMINE REDUCTASE MU-CRYSTALLIN"/>
    <property type="match status" value="1"/>
</dbReference>
<dbReference type="Pfam" id="PF02423">
    <property type="entry name" value="OCD_Mu_crystall"/>
    <property type="match status" value="1"/>
</dbReference>
<dbReference type="RefSeq" id="WP_143125081.1">
    <property type="nucleotide sequence ID" value="NZ_VJMG01000023.1"/>
</dbReference>
<protein>
    <submittedName>
        <fullName evidence="3">Ornithine cyclodeaminase family protein</fullName>
    </submittedName>
</protein>
<keyword evidence="2" id="KW-0520">NAD</keyword>
<organism evidence="3 4">
    <name type="scientific">Rhizobium straminoryzae</name>
    <dbReference type="NCBI Taxonomy" id="1387186"/>
    <lineage>
        <taxon>Bacteria</taxon>
        <taxon>Pseudomonadati</taxon>
        <taxon>Pseudomonadota</taxon>
        <taxon>Alphaproteobacteria</taxon>
        <taxon>Hyphomicrobiales</taxon>
        <taxon>Rhizobiaceae</taxon>
        <taxon>Rhizobium/Agrobacterium group</taxon>
        <taxon>Rhizobium</taxon>
    </lineage>
</organism>
<dbReference type="SUPFAM" id="SSF51735">
    <property type="entry name" value="NAD(P)-binding Rossmann-fold domains"/>
    <property type="match status" value="1"/>
</dbReference>
<dbReference type="GO" id="GO:0005737">
    <property type="term" value="C:cytoplasm"/>
    <property type="evidence" value="ECO:0007669"/>
    <property type="project" value="TreeGrafter"/>
</dbReference>
<dbReference type="EMBL" id="VJMG01000023">
    <property type="protein sequence ID" value="TRL39120.1"/>
    <property type="molecule type" value="Genomic_DNA"/>
</dbReference>
<dbReference type="PANTHER" id="PTHR13812">
    <property type="entry name" value="KETIMINE REDUCTASE MU-CRYSTALLIN"/>
    <property type="match status" value="1"/>
</dbReference>
<dbReference type="InterPro" id="IPR023401">
    <property type="entry name" value="ODC_N"/>
</dbReference>
<dbReference type="InterPro" id="IPR036291">
    <property type="entry name" value="NAD(P)-bd_dom_sf"/>
</dbReference>
<dbReference type="InterPro" id="IPR003462">
    <property type="entry name" value="ODC_Mu_crystall"/>
</dbReference>
<comment type="similarity">
    <text evidence="1">Belongs to the ornithine cyclodeaminase/mu-crystallin family.</text>
</comment>
<gene>
    <name evidence="3" type="ORF">FNA46_10130</name>
</gene>
<dbReference type="PIRSF" id="PIRSF001439">
    <property type="entry name" value="CryM"/>
    <property type="match status" value="1"/>
</dbReference>
<dbReference type="Gene3D" id="3.30.1780.10">
    <property type="entry name" value="ornithine cyclodeaminase, domain 1"/>
    <property type="match status" value="1"/>
</dbReference>
<reference evidence="3 4" key="1">
    <citation type="submission" date="2019-07" db="EMBL/GenBank/DDBJ databases">
        <title>Ln-dependent methylotrophs.</title>
        <authorList>
            <person name="Tani A."/>
        </authorList>
    </citation>
    <scope>NUCLEOTIDE SEQUENCE [LARGE SCALE GENOMIC DNA]</scope>
    <source>
        <strain evidence="3 4">SM12</strain>
    </source>
</reference>
<dbReference type="Gene3D" id="3.40.50.720">
    <property type="entry name" value="NAD(P)-binding Rossmann-like Domain"/>
    <property type="match status" value="1"/>
</dbReference>
<name>A0A549TBD6_9HYPH</name>
<sequence>MVKVVTDRDLQDLSLTAIAIEAVERAFREKAAGMLVSPPRHCVAMGDAGDLVFTVGGVTGGAQPVAGFRAYTTFNGERDEQVVALWNPSSGALIGLVTGARLGALRTGAIGGVAIRHMARDDARIVGVIGSGEQAKTQLEAAAAVRPIRHALVYSRNEANRIRFADEMGRRLGISVRPVETSRQAVTESDIVICATSSTLPVLEASWLKPGTHVNTVGPKFVGAHEIAVEVAAAARTIATDSPEQMLAYARPFFLTDTPDMRRIRDLCLLVAENRPVRRQEDITLFCSTGLAGTEVLVAEAILQRCASGIEIER</sequence>
<proteinExistence type="inferred from homology"/>
<comment type="caution">
    <text evidence="3">The sequence shown here is derived from an EMBL/GenBank/DDBJ whole genome shotgun (WGS) entry which is preliminary data.</text>
</comment>
<dbReference type="Proteomes" id="UP000316801">
    <property type="component" value="Unassembled WGS sequence"/>
</dbReference>
<evidence type="ECO:0000313" key="3">
    <source>
        <dbReference type="EMBL" id="TRL39120.1"/>
    </source>
</evidence>
<keyword evidence="4" id="KW-1185">Reference proteome</keyword>
<dbReference type="AlphaFoldDB" id="A0A549TBD6"/>
<evidence type="ECO:0000256" key="1">
    <source>
        <dbReference type="ARBA" id="ARBA00008903"/>
    </source>
</evidence>